<reference evidence="1" key="1">
    <citation type="submission" date="2022-10" db="EMBL/GenBank/DDBJ databases">
        <title>Complete Genome of Trichothecium roseum strain YXFP-22015, a Plant Pathogen Isolated from Citrus.</title>
        <authorList>
            <person name="Wang Y."/>
            <person name="Zhu L."/>
        </authorList>
    </citation>
    <scope>NUCLEOTIDE SEQUENCE</scope>
    <source>
        <strain evidence="1">YXFP-22015</strain>
    </source>
</reference>
<dbReference type="Proteomes" id="UP001163324">
    <property type="component" value="Chromosome 4"/>
</dbReference>
<comment type="caution">
    <text evidence="1">The sequence shown here is derived from an EMBL/GenBank/DDBJ whole genome shotgun (WGS) entry which is preliminary data.</text>
</comment>
<protein>
    <submittedName>
        <fullName evidence="1">Uncharacterized protein</fullName>
    </submittedName>
</protein>
<accession>A0ACC0V1I0</accession>
<evidence type="ECO:0000313" key="2">
    <source>
        <dbReference type="Proteomes" id="UP001163324"/>
    </source>
</evidence>
<evidence type="ECO:0000313" key="1">
    <source>
        <dbReference type="EMBL" id="KAI9900072.1"/>
    </source>
</evidence>
<gene>
    <name evidence="1" type="ORF">N3K66_004334</name>
</gene>
<organism evidence="1 2">
    <name type="scientific">Trichothecium roseum</name>
    <dbReference type="NCBI Taxonomy" id="47278"/>
    <lineage>
        <taxon>Eukaryota</taxon>
        <taxon>Fungi</taxon>
        <taxon>Dikarya</taxon>
        <taxon>Ascomycota</taxon>
        <taxon>Pezizomycotina</taxon>
        <taxon>Sordariomycetes</taxon>
        <taxon>Hypocreomycetidae</taxon>
        <taxon>Hypocreales</taxon>
        <taxon>Hypocreales incertae sedis</taxon>
        <taxon>Trichothecium</taxon>
    </lineage>
</organism>
<keyword evidence="2" id="KW-1185">Reference proteome</keyword>
<dbReference type="EMBL" id="CM047943">
    <property type="protein sequence ID" value="KAI9900072.1"/>
    <property type="molecule type" value="Genomic_DNA"/>
</dbReference>
<name>A0ACC0V1I0_9HYPO</name>
<proteinExistence type="predicted"/>
<sequence>MSFRLAARRLGQPASSHLRGVLFPSPLPRAALGPSSTQQYRYKWSLFSGFRNRKGSSAGAGGSGGGQKLEPGSAGLADPATRKDYIKAQKTARQPQGTEGSIFEDEIPSEVRDDQSREERESGMRPVEKTRENMAYVVDPNPRARIRWQRKKVMQMVRGNGQLSREERIKMTERELTFKSHWMPTSLKKLVMLSRQIAGKTVDEAITQMKWSKKKMGAEVKYVLEEARDLAIASRGMGLGQVNGETLSQPKKIRTDDGRWLEITDPTRLYVAQSWIGRGAWRGKRVDYKGRARMGIILHPSTCLTVVLKEEKTRIREYEERVAKDLEKGPWVHLPNRKVNHQRPYYSW</sequence>